<dbReference type="RefSeq" id="WP_168136956.1">
    <property type="nucleotide sequence ID" value="NZ_JAAVJR010000001.1"/>
</dbReference>
<dbReference type="PANTHER" id="PTHR10579">
    <property type="entry name" value="CALCIUM-ACTIVATED CHLORIDE CHANNEL REGULATOR"/>
    <property type="match status" value="1"/>
</dbReference>
<dbReference type="Gene3D" id="2.60.40.1120">
    <property type="entry name" value="Carboxypeptidase-like, regulatory domain"/>
    <property type="match status" value="1"/>
</dbReference>
<evidence type="ECO:0000313" key="3">
    <source>
        <dbReference type="EMBL" id="NJW51820.1"/>
    </source>
</evidence>
<dbReference type="InterPro" id="IPR002035">
    <property type="entry name" value="VWF_A"/>
</dbReference>
<keyword evidence="1" id="KW-0732">Signal</keyword>
<dbReference type="Pfam" id="PF13715">
    <property type="entry name" value="CarbopepD_reg_2"/>
    <property type="match status" value="1"/>
</dbReference>
<dbReference type="Pfam" id="PF12034">
    <property type="entry name" value="YfbK_C"/>
    <property type="match status" value="1"/>
</dbReference>
<dbReference type="PROSITE" id="PS50234">
    <property type="entry name" value="VWFA"/>
    <property type="match status" value="1"/>
</dbReference>
<feature type="signal peptide" evidence="1">
    <location>
        <begin position="1"/>
        <end position="20"/>
    </location>
</feature>
<evidence type="ECO:0000313" key="4">
    <source>
        <dbReference type="Proteomes" id="UP000703674"/>
    </source>
</evidence>
<gene>
    <name evidence="3" type="ORF">HC175_02710</name>
</gene>
<comment type="caution">
    <text evidence="3">The sequence shown here is derived from an EMBL/GenBank/DDBJ whole genome shotgun (WGS) entry which is preliminary data.</text>
</comment>
<proteinExistence type="predicted"/>
<dbReference type="SUPFAM" id="SSF53300">
    <property type="entry name" value="vWA-like"/>
    <property type="match status" value="1"/>
</dbReference>
<dbReference type="Proteomes" id="UP000703674">
    <property type="component" value="Unassembled WGS sequence"/>
</dbReference>
<dbReference type="EMBL" id="JAAVJR010000001">
    <property type="protein sequence ID" value="NJW51820.1"/>
    <property type="molecule type" value="Genomic_DNA"/>
</dbReference>
<organism evidence="3 4">
    <name type="scientific">Salinimicrobium oceani</name>
    <dbReference type="NCBI Taxonomy" id="2722702"/>
    <lineage>
        <taxon>Bacteria</taxon>
        <taxon>Pseudomonadati</taxon>
        <taxon>Bacteroidota</taxon>
        <taxon>Flavobacteriia</taxon>
        <taxon>Flavobacteriales</taxon>
        <taxon>Flavobacteriaceae</taxon>
        <taxon>Salinimicrobium</taxon>
    </lineage>
</organism>
<dbReference type="CDD" id="cd01465">
    <property type="entry name" value="vWA_subgroup"/>
    <property type="match status" value="1"/>
</dbReference>
<dbReference type="InterPro" id="IPR022156">
    <property type="entry name" value="Uncharacterised_YfbK_N"/>
</dbReference>
<keyword evidence="4" id="KW-1185">Reference proteome</keyword>
<dbReference type="Pfam" id="PF00092">
    <property type="entry name" value="VWA"/>
    <property type="match status" value="1"/>
</dbReference>
<accession>A0ABX1CU42</accession>
<name>A0ABX1CU42_9FLAO</name>
<evidence type="ECO:0000256" key="1">
    <source>
        <dbReference type="SAM" id="SignalP"/>
    </source>
</evidence>
<dbReference type="InterPro" id="IPR051266">
    <property type="entry name" value="CLCR"/>
</dbReference>
<sequence>MSAIFLLFVSLFLNISTDSAVVIGTVTDNNQKPLAGVNVIVEGTKVKAQTDSSGKYSVAAKAKDILIFRYSGYKTEKRKVGTKKVIDVSLIPTIAVVVEEVEAEVVMDMQERATPRMMIRGVASPIPQNRESYNQIEENIFKNVLTAPLSTFSIDVDKAAYSNVRRMINNGQKVPEDAVKLEEMINYFNYEYEEPKGPHPFSIHTNLAHTPWNEETRLVKIALQGKHIPLEHVPASNLVFLLDVSGSMNAPNKLPLLKSAFKLLTGQLREQDKVAIVVYAGAAGLVLPATKGSDKTAIFEAIENLSAGGSTAGGAGIELAYKVAQENFIKGGNNRVILATDGDFNVGASSDRAMGDLIEEKRETGIFLTALGFGMGNYQDAKLETLAQKGNGNHAYIDTMQEAKRVLGTEFGGTIYTIAKDVKIQVEFNPQKVQAYRLIGYENRLLTDEDFNDDKKDAGELGSGHTVTALYEIIPVGVKSDYLKDIDNLKYTKKIINSAADELLTVKFRYQKPEGSESVLITKAVQDKAEAMDTDFKFASAVALFGMQLKNSEYTNNAPKDLVIALAEAGRGRDLEGYRAEFIRLVKTYSPYQEEAAE</sequence>
<dbReference type="Pfam" id="PF12450">
    <property type="entry name" value="vWF_A"/>
    <property type="match status" value="1"/>
</dbReference>
<dbReference type="InterPro" id="IPR036465">
    <property type="entry name" value="vWFA_dom_sf"/>
</dbReference>
<evidence type="ECO:0000259" key="2">
    <source>
        <dbReference type="PROSITE" id="PS50234"/>
    </source>
</evidence>
<dbReference type="SUPFAM" id="SSF49464">
    <property type="entry name" value="Carboxypeptidase regulatory domain-like"/>
    <property type="match status" value="1"/>
</dbReference>
<reference evidence="3 4" key="1">
    <citation type="submission" date="2020-03" db="EMBL/GenBank/DDBJ databases">
        <title>Salinimicrobium sp. nov, isolated from SCS.</title>
        <authorList>
            <person name="Cao W.R."/>
        </authorList>
    </citation>
    <scope>NUCLEOTIDE SEQUENCE [LARGE SCALE GENOMIC DNA]</scope>
    <source>
        <strain evidence="4">J15B91</strain>
    </source>
</reference>
<dbReference type="InterPro" id="IPR021908">
    <property type="entry name" value="YfbK_C"/>
</dbReference>
<dbReference type="Gene3D" id="3.40.50.410">
    <property type="entry name" value="von Willebrand factor, type A domain"/>
    <property type="match status" value="1"/>
</dbReference>
<dbReference type="PANTHER" id="PTHR10579:SF43">
    <property type="entry name" value="ZINC FINGER (C3HC4-TYPE RING FINGER) FAMILY PROTEIN"/>
    <property type="match status" value="1"/>
</dbReference>
<dbReference type="InterPro" id="IPR008969">
    <property type="entry name" value="CarboxyPept-like_regulatory"/>
</dbReference>
<feature type="domain" description="VWFA" evidence="2">
    <location>
        <begin position="237"/>
        <end position="415"/>
    </location>
</feature>
<feature type="chain" id="PRO_5045853918" evidence="1">
    <location>
        <begin position="21"/>
        <end position="598"/>
    </location>
</feature>
<protein>
    <submittedName>
        <fullName evidence="3">DUF3520 domain-containing protein</fullName>
    </submittedName>
</protein>
<dbReference type="SMART" id="SM00327">
    <property type="entry name" value="VWA"/>
    <property type="match status" value="1"/>
</dbReference>